<evidence type="ECO:0000256" key="6">
    <source>
        <dbReference type="ARBA" id="ARBA00023146"/>
    </source>
</evidence>
<evidence type="ECO:0000256" key="7">
    <source>
        <dbReference type="ARBA" id="ARBA00029936"/>
    </source>
</evidence>
<organism evidence="9 10">
    <name type="scientific">Candidatus Falkowbacteria bacterium CG02_land_8_20_14_3_00_36_14</name>
    <dbReference type="NCBI Taxonomy" id="1974560"/>
    <lineage>
        <taxon>Bacteria</taxon>
        <taxon>Candidatus Falkowiibacteriota</taxon>
    </lineage>
</organism>
<evidence type="ECO:0000256" key="2">
    <source>
        <dbReference type="ARBA" id="ARBA00022598"/>
    </source>
</evidence>
<feature type="non-terminal residue" evidence="9">
    <location>
        <position position="101"/>
    </location>
</feature>
<evidence type="ECO:0000256" key="1">
    <source>
        <dbReference type="ARBA" id="ARBA00013169"/>
    </source>
</evidence>
<evidence type="ECO:0000313" key="10">
    <source>
        <dbReference type="Proteomes" id="UP000228896"/>
    </source>
</evidence>
<keyword evidence="2 9" id="KW-0436">Ligase</keyword>
<dbReference type="PANTHER" id="PTHR11946">
    <property type="entry name" value="VALYL-TRNA SYNTHETASES"/>
    <property type="match status" value="1"/>
</dbReference>
<dbReference type="InterPro" id="IPR002300">
    <property type="entry name" value="aa-tRNA-synth_Ia"/>
</dbReference>
<reference evidence="10" key="1">
    <citation type="submission" date="2017-09" db="EMBL/GenBank/DDBJ databases">
        <title>Depth-based differentiation of microbial function through sediment-hosted aquifers and enrichment of novel symbionts in the deep terrestrial subsurface.</title>
        <authorList>
            <person name="Probst A.J."/>
            <person name="Ladd B."/>
            <person name="Jarett J.K."/>
            <person name="Geller-Mcgrath D.E."/>
            <person name="Sieber C.M.K."/>
            <person name="Emerson J.B."/>
            <person name="Anantharaman K."/>
            <person name="Thomas B.C."/>
            <person name="Malmstrom R."/>
            <person name="Stieglmeier M."/>
            <person name="Klingl A."/>
            <person name="Woyke T."/>
            <person name="Ryan C.M."/>
            <person name="Banfield J.F."/>
        </authorList>
    </citation>
    <scope>NUCLEOTIDE SEQUENCE [LARGE SCALE GENOMIC DNA]</scope>
</reference>
<dbReference type="EMBL" id="PETS01000068">
    <property type="protein sequence ID" value="PIV51363.1"/>
    <property type="molecule type" value="Genomic_DNA"/>
</dbReference>
<protein>
    <recommendedName>
        <fullName evidence="1">valine--tRNA ligase</fullName>
        <ecNumber evidence="1">6.1.1.9</ecNumber>
    </recommendedName>
    <alternativeName>
        <fullName evidence="7">Valyl-tRNA synthetase</fullName>
    </alternativeName>
</protein>
<proteinExistence type="predicted"/>
<dbReference type="Pfam" id="PF00133">
    <property type="entry name" value="tRNA-synt_1"/>
    <property type="match status" value="1"/>
</dbReference>
<name>A0A2M7DNL7_9BACT</name>
<dbReference type="PROSITE" id="PS00178">
    <property type="entry name" value="AA_TRNA_LIGASE_I"/>
    <property type="match status" value="1"/>
</dbReference>
<sequence length="101" mass="11730">MDKVYNSQNYEDKIYQKWEQSGFFNPDNLNLLENAPTYTIILPPPNITAKLHLGHSAMLAIEDLMIRYHRMKGYRTLWLPGTDHAAIATQNAVEKKLLKEQ</sequence>
<evidence type="ECO:0000256" key="4">
    <source>
        <dbReference type="ARBA" id="ARBA00022840"/>
    </source>
</evidence>
<dbReference type="GO" id="GO:0004832">
    <property type="term" value="F:valine-tRNA ligase activity"/>
    <property type="evidence" value="ECO:0007669"/>
    <property type="project" value="UniProtKB-EC"/>
</dbReference>
<dbReference type="Gene3D" id="3.40.50.620">
    <property type="entry name" value="HUPs"/>
    <property type="match status" value="1"/>
</dbReference>
<feature type="domain" description="Aminoacyl-tRNA synthetase class Ia" evidence="8">
    <location>
        <begin position="13"/>
        <end position="100"/>
    </location>
</feature>
<dbReference type="PANTHER" id="PTHR11946:SF93">
    <property type="entry name" value="VALINE--TRNA LIGASE, CHLOROPLASTIC_MITOCHONDRIAL 2"/>
    <property type="match status" value="1"/>
</dbReference>
<dbReference type="GO" id="GO:0006438">
    <property type="term" value="P:valyl-tRNA aminoacylation"/>
    <property type="evidence" value="ECO:0007669"/>
    <property type="project" value="InterPro"/>
</dbReference>
<evidence type="ECO:0000256" key="3">
    <source>
        <dbReference type="ARBA" id="ARBA00022741"/>
    </source>
</evidence>
<dbReference type="AlphaFoldDB" id="A0A2M7DNL7"/>
<keyword evidence="3" id="KW-0547">Nucleotide-binding</keyword>
<accession>A0A2M7DNL7</accession>
<dbReference type="Proteomes" id="UP000228896">
    <property type="component" value="Unassembled WGS sequence"/>
</dbReference>
<dbReference type="GO" id="GO:0005829">
    <property type="term" value="C:cytosol"/>
    <property type="evidence" value="ECO:0007669"/>
    <property type="project" value="TreeGrafter"/>
</dbReference>
<comment type="caution">
    <text evidence="9">The sequence shown here is derived from an EMBL/GenBank/DDBJ whole genome shotgun (WGS) entry which is preliminary data.</text>
</comment>
<dbReference type="InterPro" id="IPR014729">
    <property type="entry name" value="Rossmann-like_a/b/a_fold"/>
</dbReference>
<dbReference type="InterPro" id="IPR002303">
    <property type="entry name" value="Valyl-tRNA_ligase"/>
</dbReference>
<keyword evidence="5" id="KW-0648">Protein biosynthesis</keyword>
<keyword evidence="6" id="KW-0030">Aminoacyl-tRNA synthetase</keyword>
<dbReference type="GO" id="GO:0005524">
    <property type="term" value="F:ATP binding"/>
    <property type="evidence" value="ECO:0007669"/>
    <property type="project" value="UniProtKB-KW"/>
</dbReference>
<evidence type="ECO:0000256" key="5">
    <source>
        <dbReference type="ARBA" id="ARBA00022917"/>
    </source>
</evidence>
<dbReference type="InterPro" id="IPR001412">
    <property type="entry name" value="aa-tRNA-synth_I_CS"/>
</dbReference>
<keyword evidence="4" id="KW-0067">ATP-binding</keyword>
<evidence type="ECO:0000259" key="8">
    <source>
        <dbReference type="Pfam" id="PF00133"/>
    </source>
</evidence>
<gene>
    <name evidence="9" type="ORF">COS18_02880</name>
</gene>
<dbReference type="SUPFAM" id="SSF52374">
    <property type="entry name" value="Nucleotidylyl transferase"/>
    <property type="match status" value="1"/>
</dbReference>
<evidence type="ECO:0000313" key="9">
    <source>
        <dbReference type="EMBL" id="PIV51363.1"/>
    </source>
</evidence>
<dbReference type="EC" id="6.1.1.9" evidence="1"/>